<dbReference type="GO" id="GO:0016987">
    <property type="term" value="F:sigma factor activity"/>
    <property type="evidence" value="ECO:0007669"/>
    <property type="project" value="UniProtKB-KW"/>
</dbReference>
<dbReference type="OrthoDB" id="9784984at2"/>
<evidence type="ECO:0000256" key="2">
    <source>
        <dbReference type="ARBA" id="ARBA00023015"/>
    </source>
</evidence>
<accession>A6DND4</accession>
<dbReference type="Proteomes" id="UP000004947">
    <property type="component" value="Unassembled WGS sequence"/>
</dbReference>
<dbReference type="Gene3D" id="1.10.1740.10">
    <property type="match status" value="1"/>
</dbReference>
<dbReference type="PANTHER" id="PTHR43133">
    <property type="entry name" value="RNA POLYMERASE ECF-TYPE SIGMA FACTO"/>
    <property type="match status" value="1"/>
</dbReference>
<proteinExistence type="inferred from homology"/>
<dbReference type="AlphaFoldDB" id="A6DND4"/>
<dbReference type="RefSeq" id="WP_007279373.1">
    <property type="nucleotide sequence ID" value="NZ_ABCK01000013.1"/>
</dbReference>
<dbReference type="GO" id="GO:0006352">
    <property type="term" value="P:DNA-templated transcription initiation"/>
    <property type="evidence" value="ECO:0007669"/>
    <property type="project" value="InterPro"/>
</dbReference>
<dbReference type="STRING" id="313628.LNTAR_06539"/>
<dbReference type="InterPro" id="IPR013324">
    <property type="entry name" value="RNA_pol_sigma_r3/r4-like"/>
</dbReference>
<dbReference type="EMBL" id="ABCK01000013">
    <property type="protein sequence ID" value="EDM26882.1"/>
    <property type="molecule type" value="Genomic_DNA"/>
</dbReference>
<dbReference type="InterPro" id="IPR014284">
    <property type="entry name" value="RNA_pol_sigma-70_dom"/>
</dbReference>
<feature type="domain" description="RNA polymerase sigma-70 region 2" evidence="5">
    <location>
        <begin position="15"/>
        <end position="78"/>
    </location>
</feature>
<evidence type="ECO:0000256" key="4">
    <source>
        <dbReference type="ARBA" id="ARBA00023163"/>
    </source>
</evidence>
<evidence type="ECO:0000259" key="5">
    <source>
        <dbReference type="Pfam" id="PF04542"/>
    </source>
</evidence>
<gene>
    <name evidence="6" type="ORF">LNTAR_06539</name>
</gene>
<evidence type="ECO:0000313" key="6">
    <source>
        <dbReference type="EMBL" id="EDM26882.1"/>
    </source>
</evidence>
<keyword evidence="7" id="KW-1185">Reference proteome</keyword>
<comment type="caution">
    <text evidence="6">The sequence shown here is derived from an EMBL/GenBank/DDBJ whole genome shotgun (WGS) entry which is preliminary data.</text>
</comment>
<keyword evidence="4" id="KW-0804">Transcription</keyword>
<dbReference type="InterPro" id="IPR039425">
    <property type="entry name" value="RNA_pol_sigma-70-like"/>
</dbReference>
<dbReference type="SUPFAM" id="SSF88946">
    <property type="entry name" value="Sigma2 domain of RNA polymerase sigma factors"/>
    <property type="match status" value="1"/>
</dbReference>
<sequence length="175" mass="20589">MSQENHDDILRQAFSYRQILVSYAYTLSCDWNFAQDAFQETLIALHHKVDDLDLETLLPWMKRVVRNKTVDIIRKQSRQTKVQEKMAELIDSNFDGQSHSQTKLEVQAQHKALYSCMQNLRDDARQLILAFYQDRKSCVDLAQELSRSENALRLLLSRTRQTLRICIKNKLEVKS</sequence>
<name>A6DND4_9BACT</name>
<keyword evidence="2" id="KW-0805">Transcription regulation</keyword>
<dbReference type="Pfam" id="PF04542">
    <property type="entry name" value="Sigma70_r2"/>
    <property type="match status" value="1"/>
</dbReference>
<dbReference type="Gene3D" id="1.10.10.10">
    <property type="entry name" value="Winged helix-like DNA-binding domain superfamily/Winged helix DNA-binding domain"/>
    <property type="match status" value="1"/>
</dbReference>
<evidence type="ECO:0000256" key="1">
    <source>
        <dbReference type="ARBA" id="ARBA00010641"/>
    </source>
</evidence>
<evidence type="ECO:0000256" key="3">
    <source>
        <dbReference type="ARBA" id="ARBA00023082"/>
    </source>
</evidence>
<dbReference type="SUPFAM" id="SSF88659">
    <property type="entry name" value="Sigma3 and sigma4 domains of RNA polymerase sigma factors"/>
    <property type="match status" value="1"/>
</dbReference>
<dbReference type="NCBIfam" id="TIGR02937">
    <property type="entry name" value="sigma70-ECF"/>
    <property type="match status" value="1"/>
</dbReference>
<comment type="similarity">
    <text evidence="1">Belongs to the sigma-70 factor family. ECF subfamily.</text>
</comment>
<dbReference type="eggNOG" id="COG1595">
    <property type="taxonomic scope" value="Bacteria"/>
</dbReference>
<protein>
    <submittedName>
        <fullName evidence="6">Sigma-24 (FecI-like) protein</fullName>
    </submittedName>
</protein>
<dbReference type="InterPro" id="IPR013325">
    <property type="entry name" value="RNA_pol_sigma_r2"/>
</dbReference>
<reference evidence="6 7" key="1">
    <citation type="journal article" date="2010" name="J. Bacteriol.">
        <title>Genome sequence of Lentisphaera araneosa HTCC2155T, the type species of the order Lentisphaerales in the phylum Lentisphaerae.</title>
        <authorList>
            <person name="Thrash J.C."/>
            <person name="Cho J.C."/>
            <person name="Vergin K.L."/>
            <person name="Morris R.M."/>
            <person name="Giovannoni S.J."/>
        </authorList>
    </citation>
    <scope>NUCLEOTIDE SEQUENCE [LARGE SCALE GENOMIC DNA]</scope>
    <source>
        <strain evidence="6 7">HTCC2155</strain>
    </source>
</reference>
<keyword evidence="3" id="KW-0731">Sigma factor</keyword>
<dbReference type="InterPro" id="IPR007627">
    <property type="entry name" value="RNA_pol_sigma70_r2"/>
</dbReference>
<organism evidence="6 7">
    <name type="scientific">Lentisphaera araneosa HTCC2155</name>
    <dbReference type="NCBI Taxonomy" id="313628"/>
    <lineage>
        <taxon>Bacteria</taxon>
        <taxon>Pseudomonadati</taxon>
        <taxon>Lentisphaerota</taxon>
        <taxon>Lentisphaeria</taxon>
        <taxon>Lentisphaerales</taxon>
        <taxon>Lentisphaeraceae</taxon>
        <taxon>Lentisphaera</taxon>
    </lineage>
</organism>
<dbReference type="InterPro" id="IPR036388">
    <property type="entry name" value="WH-like_DNA-bd_sf"/>
</dbReference>
<evidence type="ECO:0000313" key="7">
    <source>
        <dbReference type="Proteomes" id="UP000004947"/>
    </source>
</evidence>
<dbReference type="PANTHER" id="PTHR43133:SF51">
    <property type="entry name" value="RNA POLYMERASE SIGMA FACTOR"/>
    <property type="match status" value="1"/>
</dbReference>